<evidence type="ECO:0000313" key="1">
    <source>
        <dbReference type="EMBL" id="KAF5762787.1"/>
    </source>
</evidence>
<name>A0A9K3DWC8_HELAN</name>
<reference evidence="1" key="2">
    <citation type="submission" date="2020-06" db="EMBL/GenBank/DDBJ databases">
        <title>Helianthus annuus Genome sequencing and assembly Release 2.</title>
        <authorList>
            <person name="Gouzy J."/>
            <person name="Langlade N."/>
            <person name="Munos S."/>
        </authorList>
    </citation>
    <scope>NUCLEOTIDE SEQUENCE</scope>
    <source>
        <tissue evidence="1">Leaves</tissue>
    </source>
</reference>
<proteinExistence type="predicted"/>
<dbReference type="AlphaFoldDB" id="A0A9K3DWC8"/>
<keyword evidence="2" id="KW-1185">Reference proteome</keyword>
<protein>
    <submittedName>
        <fullName evidence="1">Uncharacterized protein</fullName>
    </submittedName>
</protein>
<dbReference type="Proteomes" id="UP000215914">
    <property type="component" value="Unassembled WGS sequence"/>
</dbReference>
<comment type="caution">
    <text evidence="1">The sequence shown here is derived from an EMBL/GenBank/DDBJ whole genome shotgun (WGS) entry which is preliminary data.</text>
</comment>
<dbReference type="EMBL" id="MNCJ02000330">
    <property type="protein sequence ID" value="KAF5762787.1"/>
    <property type="molecule type" value="Genomic_DNA"/>
</dbReference>
<dbReference type="Gramene" id="mRNA:HanXRQr2_Chr15g0672831">
    <property type="protein sequence ID" value="CDS:HanXRQr2_Chr15g0672831.1"/>
    <property type="gene ID" value="HanXRQr2_Chr15g0672831"/>
</dbReference>
<accession>A0A9K3DWC8</accession>
<reference evidence="1" key="1">
    <citation type="journal article" date="2017" name="Nature">
        <title>The sunflower genome provides insights into oil metabolism, flowering and Asterid evolution.</title>
        <authorList>
            <person name="Badouin H."/>
            <person name="Gouzy J."/>
            <person name="Grassa C.J."/>
            <person name="Murat F."/>
            <person name="Staton S.E."/>
            <person name="Cottret L."/>
            <person name="Lelandais-Briere C."/>
            <person name="Owens G.L."/>
            <person name="Carrere S."/>
            <person name="Mayjonade B."/>
            <person name="Legrand L."/>
            <person name="Gill N."/>
            <person name="Kane N.C."/>
            <person name="Bowers J.E."/>
            <person name="Hubner S."/>
            <person name="Bellec A."/>
            <person name="Berard A."/>
            <person name="Berges H."/>
            <person name="Blanchet N."/>
            <person name="Boniface M.C."/>
            <person name="Brunel D."/>
            <person name="Catrice O."/>
            <person name="Chaidir N."/>
            <person name="Claudel C."/>
            <person name="Donnadieu C."/>
            <person name="Faraut T."/>
            <person name="Fievet G."/>
            <person name="Helmstetter N."/>
            <person name="King M."/>
            <person name="Knapp S.J."/>
            <person name="Lai Z."/>
            <person name="Le Paslier M.C."/>
            <person name="Lippi Y."/>
            <person name="Lorenzon L."/>
            <person name="Mandel J.R."/>
            <person name="Marage G."/>
            <person name="Marchand G."/>
            <person name="Marquand E."/>
            <person name="Bret-Mestries E."/>
            <person name="Morien E."/>
            <person name="Nambeesan S."/>
            <person name="Nguyen T."/>
            <person name="Pegot-Espagnet P."/>
            <person name="Pouilly N."/>
            <person name="Raftis F."/>
            <person name="Sallet E."/>
            <person name="Schiex T."/>
            <person name="Thomas J."/>
            <person name="Vandecasteele C."/>
            <person name="Vares D."/>
            <person name="Vear F."/>
            <person name="Vautrin S."/>
            <person name="Crespi M."/>
            <person name="Mangin B."/>
            <person name="Burke J.M."/>
            <person name="Salse J."/>
            <person name="Munos S."/>
            <person name="Vincourt P."/>
            <person name="Rieseberg L.H."/>
            <person name="Langlade N.B."/>
        </authorList>
    </citation>
    <scope>NUCLEOTIDE SEQUENCE</scope>
    <source>
        <tissue evidence="1">Leaves</tissue>
    </source>
</reference>
<gene>
    <name evidence="1" type="ORF">HanXRQr2_Chr15g0672831</name>
</gene>
<evidence type="ECO:0000313" key="2">
    <source>
        <dbReference type="Proteomes" id="UP000215914"/>
    </source>
</evidence>
<sequence length="49" mass="5697">MINPLPIHLLRSFISGNIDPPYVTSVGAHYVDAKRINIRRIMPVRRKRN</sequence>
<organism evidence="1 2">
    <name type="scientific">Helianthus annuus</name>
    <name type="common">Common sunflower</name>
    <dbReference type="NCBI Taxonomy" id="4232"/>
    <lineage>
        <taxon>Eukaryota</taxon>
        <taxon>Viridiplantae</taxon>
        <taxon>Streptophyta</taxon>
        <taxon>Embryophyta</taxon>
        <taxon>Tracheophyta</taxon>
        <taxon>Spermatophyta</taxon>
        <taxon>Magnoliopsida</taxon>
        <taxon>eudicotyledons</taxon>
        <taxon>Gunneridae</taxon>
        <taxon>Pentapetalae</taxon>
        <taxon>asterids</taxon>
        <taxon>campanulids</taxon>
        <taxon>Asterales</taxon>
        <taxon>Asteraceae</taxon>
        <taxon>Asteroideae</taxon>
        <taxon>Heliantheae alliance</taxon>
        <taxon>Heliantheae</taxon>
        <taxon>Helianthus</taxon>
    </lineage>
</organism>